<dbReference type="Pfam" id="PF00072">
    <property type="entry name" value="Response_reg"/>
    <property type="match status" value="1"/>
</dbReference>
<gene>
    <name evidence="10" type="ordered locus">Selin_1015</name>
</gene>
<feature type="DNA-binding region" description="OmpR/PhoB-type" evidence="7">
    <location>
        <begin position="135"/>
        <end position="222"/>
    </location>
</feature>
<evidence type="ECO:0000256" key="1">
    <source>
        <dbReference type="ARBA" id="ARBA00022553"/>
    </source>
</evidence>
<evidence type="ECO:0000313" key="11">
    <source>
        <dbReference type="Proteomes" id="UP000002572"/>
    </source>
</evidence>
<sequence>MKYHPLKLLQEMTILFAEDDPIMQDSIARILSTHFRHVLVAEDGAQAMELFNQQRPHIILLDIAMPRASGMEVATAIRQQDPDIPIIILTAHNESEHLFAAIRLRLMEYLVKPVSLDKLRSTFLHCVTELQQRGRIAVQLQSGATYNVNTQSVEWDGKEISLTRNEKSFLDFMLRHRNQVVDADRICFHIDPNHDMTNSGLRNLVYRLRSKIGNKSIVRACP</sequence>
<dbReference type="AlphaFoldDB" id="E6W3F7"/>
<dbReference type="HOGENOM" id="CLU_000445_30_3_0"/>
<dbReference type="Gene3D" id="3.40.50.2300">
    <property type="match status" value="1"/>
</dbReference>
<dbReference type="Gene3D" id="1.10.10.10">
    <property type="entry name" value="Winged helix-like DNA-binding domain superfamily/Winged helix DNA-binding domain"/>
    <property type="match status" value="1"/>
</dbReference>
<evidence type="ECO:0000256" key="2">
    <source>
        <dbReference type="ARBA" id="ARBA00023012"/>
    </source>
</evidence>
<reference evidence="10 11" key="1">
    <citation type="submission" date="2010-12" db="EMBL/GenBank/DDBJ databases">
        <title>Complete sequence of Desulfurispirillum indicum S5.</title>
        <authorList>
            <consortium name="US DOE Joint Genome Institute"/>
            <person name="Lucas S."/>
            <person name="Copeland A."/>
            <person name="Lapidus A."/>
            <person name="Cheng J.-F."/>
            <person name="Goodwin L."/>
            <person name="Pitluck S."/>
            <person name="Chertkov O."/>
            <person name="Held B."/>
            <person name="Detter J.C."/>
            <person name="Han C."/>
            <person name="Tapia R."/>
            <person name="Land M."/>
            <person name="Hauser L."/>
            <person name="Kyrpides N."/>
            <person name="Ivanova N."/>
            <person name="Mikhailova N."/>
            <person name="Haggblom M."/>
            <person name="Rauschenbach I."/>
            <person name="Bini E."/>
            <person name="Woyke T."/>
        </authorList>
    </citation>
    <scope>NUCLEOTIDE SEQUENCE [LARGE SCALE GENOMIC DNA]</scope>
    <source>
        <strain evidence="11">ATCC BAA-1389 / DSM 22839 / S5</strain>
    </source>
</reference>
<keyword evidence="5" id="KW-0804">Transcription</keyword>
<dbReference type="GO" id="GO:0005829">
    <property type="term" value="C:cytosol"/>
    <property type="evidence" value="ECO:0007669"/>
    <property type="project" value="TreeGrafter"/>
</dbReference>
<dbReference type="GO" id="GO:0000156">
    <property type="term" value="F:phosphorelay response regulator activity"/>
    <property type="evidence" value="ECO:0007669"/>
    <property type="project" value="TreeGrafter"/>
</dbReference>
<accession>E6W3F7</accession>
<dbReference type="RefSeq" id="WP_013505632.1">
    <property type="nucleotide sequence ID" value="NC_014836.1"/>
</dbReference>
<dbReference type="PANTHER" id="PTHR48111:SF1">
    <property type="entry name" value="TWO-COMPONENT RESPONSE REGULATOR ORR33"/>
    <property type="match status" value="1"/>
</dbReference>
<evidence type="ECO:0000313" key="10">
    <source>
        <dbReference type="EMBL" id="ADU65750.1"/>
    </source>
</evidence>
<feature type="domain" description="OmpR/PhoB-type" evidence="9">
    <location>
        <begin position="135"/>
        <end position="222"/>
    </location>
</feature>
<organism evidence="10 11">
    <name type="scientific">Desulfurispirillum indicum (strain ATCC BAA-1389 / DSM 22839 / S5)</name>
    <dbReference type="NCBI Taxonomy" id="653733"/>
    <lineage>
        <taxon>Bacteria</taxon>
        <taxon>Pseudomonadati</taxon>
        <taxon>Chrysiogenota</taxon>
        <taxon>Chrysiogenia</taxon>
        <taxon>Chrysiogenales</taxon>
        <taxon>Chrysiogenaceae</taxon>
        <taxon>Desulfurispirillum</taxon>
    </lineage>
</organism>
<feature type="domain" description="Response regulatory" evidence="8">
    <location>
        <begin position="13"/>
        <end position="127"/>
    </location>
</feature>
<dbReference type="SUPFAM" id="SSF52172">
    <property type="entry name" value="CheY-like"/>
    <property type="match status" value="1"/>
</dbReference>
<dbReference type="GO" id="GO:0000976">
    <property type="term" value="F:transcription cis-regulatory region binding"/>
    <property type="evidence" value="ECO:0007669"/>
    <property type="project" value="TreeGrafter"/>
</dbReference>
<evidence type="ECO:0000256" key="6">
    <source>
        <dbReference type="PROSITE-ProRule" id="PRU00169"/>
    </source>
</evidence>
<name>E6W3F7_DESIS</name>
<keyword evidence="11" id="KW-1185">Reference proteome</keyword>
<dbReference type="InterPro" id="IPR001789">
    <property type="entry name" value="Sig_transdc_resp-reg_receiver"/>
</dbReference>
<dbReference type="InterPro" id="IPR011006">
    <property type="entry name" value="CheY-like_superfamily"/>
</dbReference>
<proteinExistence type="predicted"/>
<dbReference type="KEGG" id="din:Selin_1015"/>
<dbReference type="PROSITE" id="PS51755">
    <property type="entry name" value="OMPR_PHOB"/>
    <property type="match status" value="1"/>
</dbReference>
<dbReference type="PROSITE" id="PS50110">
    <property type="entry name" value="RESPONSE_REGULATORY"/>
    <property type="match status" value="1"/>
</dbReference>
<keyword evidence="1 6" id="KW-0597">Phosphoprotein</keyword>
<protein>
    <submittedName>
        <fullName evidence="10">Response regulator receiver</fullName>
    </submittedName>
</protein>
<keyword evidence="3" id="KW-0805">Transcription regulation</keyword>
<feature type="modified residue" description="4-aspartylphosphate" evidence="6">
    <location>
        <position position="62"/>
    </location>
</feature>
<dbReference type="Pfam" id="PF00486">
    <property type="entry name" value="Trans_reg_C"/>
    <property type="match status" value="1"/>
</dbReference>
<dbReference type="CDD" id="cd17536">
    <property type="entry name" value="REC_YesN-like"/>
    <property type="match status" value="1"/>
</dbReference>
<evidence type="ECO:0000256" key="4">
    <source>
        <dbReference type="ARBA" id="ARBA00023125"/>
    </source>
</evidence>
<dbReference type="SMART" id="SM00448">
    <property type="entry name" value="REC"/>
    <property type="match status" value="1"/>
</dbReference>
<dbReference type="OrthoDB" id="5338800at2"/>
<evidence type="ECO:0000259" key="9">
    <source>
        <dbReference type="PROSITE" id="PS51755"/>
    </source>
</evidence>
<dbReference type="InterPro" id="IPR036388">
    <property type="entry name" value="WH-like_DNA-bd_sf"/>
</dbReference>
<evidence type="ECO:0000256" key="5">
    <source>
        <dbReference type="ARBA" id="ARBA00023163"/>
    </source>
</evidence>
<dbReference type="eggNOG" id="COG0745">
    <property type="taxonomic scope" value="Bacteria"/>
</dbReference>
<dbReference type="InterPro" id="IPR001867">
    <property type="entry name" value="OmpR/PhoB-type_DNA-bd"/>
</dbReference>
<dbReference type="GO" id="GO:0006355">
    <property type="term" value="P:regulation of DNA-templated transcription"/>
    <property type="evidence" value="ECO:0007669"/>
    <property type="project" value="InterPro"/>
</dbReference>
<evidence type="ECO:0000256" key="7">
    <source>
        <dbReference type="PROSITE-ProRule" id="PRU01091"/>
    </source>
</evidence>
<keyword evidence="2" id="KW-0902">Two-component regulatory system</keyword>
<dbReference type="Proteomes" id="UP000002572">
    <property type="component" value="Chromosome"/>
</dbReference>
<dbReference type="InParanoid" id="E6W3F7"/>
<dbReference type="EMBL" id="CP002432">
    <property type="protein sequence ID" value="ADU65750.1"/>
    <property type="molecule type" value="Genomic_DNA"/>
</dbReference>
<dbReference type="STRING" id="653733.Selin_1015"/>
<evidence type="ECO:0000259" key="8">
    <source>
        <dbReference type="PROSITE" id="PS50110"/>
    </source>
</evidence>
<keyword evidence="4 7" id="KW-0238">DNA-binding</keyword>
<dbReference type="InterPro" id="IPR039420">
    <property type="entry name" value="WalR-like"/>
</dbReference>
<dbReference type="PANTHER" id="PTHR48111">
    <property type="entry name" value="REGULATOR OF RPOS"/>
    <property type="match status" value="1"/>
</dbReference>
<evidence type="ECO:0000256" key="3">
    <source>
        <dbReference type="ARBA" id="ARBA00023015"/>
    </source>
</evidence>
<dbReference type="GO" id="GO:0032993">
    <property type="term" value="C:protein-DNA complex"/>
    <property type="evidence" value="ECO:0007669"/>
    <property type="project" value="TreeGrafter"/>
</dbReference>